<name>A0A9W7DJ50_AMBMO</name>
<dbReference type="AlphaFoldDB" id="A0A9W7DJ50"/>
<accession>A0A9W7DJ50</accession>
<evidence type="ECO:0000313" key="1">
    <source>
        <dbReference type="EMBL" id="GMG55846.1"/>
    </source>
</evidence>
<keyword evidence="2" id="KW-1185">Reference proteome</keyword>
<organism evidence="1 2">
    <name type="scientific">Ambrosiozyma monospora</name>
    <name type="common">Yeast</name>
    <name type="synonym">Endomycopsis monosporus</name>
    <dbReference type="NCBI Taxonomy" id="43982"/>
    <lineage>
        <taxon>Eukaryota</taxon>
        <taxon>Fungi</taxon>
        <taxon>Dikarya</taxon>
        <taxon>Ascomycota</taxon>
        <taxon>Saccharomycotina</taxon>
        <taxon>Pichiomycetes</taxon>
        <taxon>Pichiales</taxon>
        <taxon>Pichiaceae</taxon>
        <taxon>Ambrosiozyma</taxon>
    </lineage>
</organism>
<evidence type="ECO:0000313" key="2">
    <source>
        <dbReference type="Proteomes" id="UP001165063"/>
    </source>
</evidence>
<reference evidence="1" key="1">
    <citation type="submission" date="2023-04" db="EMBL/GenBank/DDBJ databases">
        <title>Ambrosiozyma monospora NBRC 1965.</title>
        <authorList>
            <person name="Ichikawa N."/>
            <person name="Sato H."/>
            <person name="Tonouchi N."/>
        </authorList>
    </citation>
    <scope>NUCLEOTIDE SEQUENCE</scope>
    <source>
        <strain evidence="1">NBRC 1965</strain>
    </source>
</reference>
<sequence length="488" mass="56635">MSLAIFDLFKSKLSREGRNYVKLVKDFPPEIRRLVIAYTLLQIDNYDYEDFPNTTKASFFEAAIFFITTIPMIDVEIGKSDRIDDVTVYLDFGANLPKSCWLCIWRKIDKSEIVNQISMFQLRKLNYSYNIPEIPNKLVDYMIDCCSPQEVNCSFHSRDSFDHPEVYSTPYRTPKITTFEIPFNALVVERIRLITSSTGLAGNLKRLTFYEVVDVWRESSLLKDIKAVLEECFKLANVEVVFRIQSSMFFDAVTKLGSRYESRIKSFQMNLLENKLTTSERVVAHVMSSPKYGNGIYNFNNANSRIEICRHFTINKMGLGGLYHFGGTVLKSDTITSLVLNTQVWNTFLKGLRNLKYLRFKDLVVDMQTLRSIPQSVTTLTFEKGLAPLRGKYRPPSGLQSLRCDFRMLRQFDFEGCLHLRFLTLFFLNEVTPTDEHPCWKCIPETVDNIRLAWFENPSHIWYRLAGIMDQELPKYRCFGGYIPDSGV</sequence>
<dbReference type="EMBL" id="BSXU01006272">
    <property type="protein sequence ID" value="GMG55846.1"/>
    <property type="molecule type" value="Genomic_DNA"/>
</dbReference>
<protein>
    <submittedName>
        <fullName evidence="1">Unnamed protein product</fullName>
    </submittedName>
</protein>
<gene>
    <name evidence="1" type="ORF">Amon01_000791500</name>
</gene>
<proteinExistence type="predicted"/>
<comment type="caution">
    <text evidence="1">The sequence shown here is derived from an EMBL/GenBank/DDBJ whole genome shotgun (WGS) entry which is preliminary data.</text>
</comment>
<dbReference type="Proteomes" id="UP001165063">
    <property type="component" value="Unassembled WGS sequence"/>
</dbReference>